<protein>
    <submittedName>
        <fullName evidence="1">Uncharacterized protein</fullName>
    </submittedName>
</protein>
<organism evidence="1 2">
    <name type="scientific">Naganishia adeliensis</name>
    <dbReference type="NCBI Taxonomy" id="92952"/>
    <lineage>
        <taxon>Eukaryota</taxon>
        <taxon>Fungi</taxon>
        <taxon>Dikarya</taxon>
        <taxon>Basidiomycota</taxon>
        <taxon>Agaricomycotina</taxon>
        <taxon>Tremellomycetes</taxon>
        <taxon>Filobasidiales</taxon>
        <taxon>Filobasidiaceae</taxon>
        <taxon>Naganishia</taxon>
    </lineage>
</organism>
<keyword evidence="2" id="KW-1185">Reference proteome</keyword>
<evidence type="ECO:0000313" key="1">
    <source>
        <dbReference type="EMBL" id="KAJ9094147.1"/>
    </source>
</evidence>
<evidence type="ECO:0000313" key="2">
    <source>
        <dbReference type="Proteomes" id="UP001230649"/>
    </source>
</evidence>
<sequence length="464" mass="52326">MFTQLLILLLLLLPSILLLTHHLRTSHHPQTRPKTAIVLVLGDVGRSPRMMYHARSLVKNGYKVWLVGYRGTPPLKFLEESEDVVVRYIPPPPEFLERVRLPFLVKGPAKVIYQVVGMIKILSRYPERLGAEYILIQNPPSIPTLLLAQLASFIRGSKLIIDWHNTGYSILALKLGNGHPLVKIARWFEKTFGRKAFAHLFVTDAMKMTLSKNWALEGQKVVLHDRPPQHFRQSTPAEIHELFERLIPTLSPPLLTSLNQTDLFSTQDPVTHQIALRADRPALVVSSTSWTPDEDFTVLISALDTYERLRTSLSRPPTAPRPHLRKRRTPPLVVPRHPMEDYPVFLGSADLGVSLHSSSSGLDLPMKVVDLFGCGVPVLARNFQCLGELVMDGENGRIFNTSADLAHQLADTLQGFPEAPKLQALRAYCTALRGRSEEPTGRRWGSWDQQWAEVVKPVLEKKDL</sequence>
<comment type="caution">
    <text evidence="1">The sequence shown here is derived from an EMBL/GenBank/DDBJ whole genome shotgun (WGS) entry which is preliminary data.</text>
</comment>
<dbReference type="EMBL" id="JASBWS010000143">
    <property type="protein sequence ID" value="KAJ9094147.1"/>
    <property type="molecule type" value="Genomic_DNA"/>
</dbReference>
<proteinExistence type="predicted"/>
<gene>
    <name evidence="1" type="ORF">QFC20_006977</name>
</gene>
<accession>A0ACC2V4G6</accession>
<name>A0ACC2V4G6_9TREE</name>
<dbReference type="Proteomes" id="UP001230649">
    <property type="component" value="Unassembled WGS sequence"/>
</dbReference>
<reference evidence="1" key="1">
    <citation type="submission" date="2023-04" db="EMBL/GenBank/DDBJ databases">
        <title>Draft Genome sequencing of Naganishia species isolated from polar environments using Oxford Nanopore Technology.</title>
        <authorList>
            <person name="Leo P."/>
            <person name="Venkateswaran K."/>
        </authorList>
    </citation>
    <scope>NUCLEOTIDE SEQUENCE</scope>
    <source>
        <strain evidence="1">MNA-CCFEE 5262</strain>
    </source>
</reference>